<reference evidence="2" key="1">
    <citation type="submission" date="2009-05" db="EMBL/GenBank/DDBJ databases">
        <title>The genome sequence of Ajellomyces capsulatus strain H143.</title>
        <authorList>
            <person name="Champion M."/>
            <person name="Cuomo C.A."/>
            <person name="Ma L.-J."/>
            <person name="Henn M.R."/>
            <person name="Sil A."/>
            <person name="Goldman B."/>
            <person name="Young S.K."/>
            <person name="Kodira C.D."/>
            <person name="Zeng Q."/>
            <person name="Koehrsen M."/>
            <person name="Alvarado L."/>
            <person name="Berlin A.M."/>
            <person name="Borenstein D."/>
            <person name="Chen Z."/>
            <person name="Engels R."/>
            <person name="Freedman E."/>
            <person name="Gellesch M."/>
            <person name="Goldberg J."/>
            <person name="Griggs A."/>
            <person name="Gujja S."/>
            <person name="Heiman D.I."/>
            <person name="Hepburn T.A."/>
            <person name="Howarth C."/>
            <person name="Jen D."/>
            <person name="Larson L."/>
            <person name="Lewis B."/>
            <person name="Mehta T."/>
            <person name="Park D."/>
            <person name="Pearson M."/>
            <person name="Roberts A."/>
            <person name="Saif S."/>
            <person name="Shea T.D."/>
            <person name="Shenoy N."/>
            <person name="Sisk P."/>
            <person name="Stolte C."/>
            <person name="Sykes S."/>
            <person name="Walk T."/>
            <person name="White J."/>
            <person name="Yandava C."/>
            <person name="Klein B."/>
            <person name="McEwen J.G."/>
            <person name="Puccia R."/>
            <person name="Goldman G.H."/>
            <person name="Felipe M.S."/>
            <person name="Nino-Vega G."/>
            <person name="San-Blas G."/>
            <person name="Taylor J.W."/>
            <person name="Mendoza L."/>
            <person name="Galagan J.E."/>
            <person name="Nusbaum C."/>
            <person name="Birren B.W."/>
        </authorList>
    </citation>
    <scope>NUCLEOTIDE SEQUENCE [LARGE SCALE GENOMIC DNA]</scope>
    <source>
        <strain evidence="2">H143</strain>
    </source>
</reference>
<sequence>MGVKHVLMQIQHTANDNALEAKNKQSILLARAFPVKSWLIPPICKITKNLAERKDWMALARFNNYRFPNWGYENSLSLARSLSARSVRGGMGSSLYQLDGSDGIPGIHGEKKSDWRGKSLRQGPWIPAERHVIGHFLLPAPFFPMRVPCKSPVPSLVQ</sequence>
<proteinExistence type="predicted"/>
<dbReference type="HOGENOM" id="CLU_1668883_0_0_1"/>
<dbReference type="AlphaFoldDB" id="C6HB84"/>
<evidence type="ECO:0000313" key="1">
    <source>
        <dbReference type="EMBL" id="EER42507.1"/>
    </source>
</evidence>
<dbReference type="Proteomes" id="UP000002624">
    <property type="component" value="Unassembled WGS sequence"/>
</dbReference>
<evidence type="ECO:0000313" key="2">
    <source>
        <dbReference type="Proteomes" id="UP000002624"/>
    </source>
</evidence>
<gene>
    <name evidence="1" type="ORF">HCDG_03966</name>
</gene>
<protein>
    <submittedName>
        <fullName evidence="1">Uncharacterized protein</fullName>
    </submittedName>
</protein>
<dbReference type="EMBL" id="GG692422">
    <property type="protein sequence ID" value="EER42507.1"/>
    <property type="molecule type" value="Genomic_DNA"/>
</dbReference>
<organism evidence="1 2">
    <name type="scientific">Ajellomyces capsulatus (strain H143)</name>
    <name type="common">Darling's disease fungus</name>
    <name type="synonym">Histoplasma capsulatum</name>
    <dbReference type="NCBI Taxonomy" id="544712"/>
    <lineage>
        <taxon>Eukaryota</taxon>
        <taxon>Fungi</taxon>
        <taxon>Dikarya</taxon>
        <taxon>Ascomycota</taxon>
        <taxon>Pezizomycotina</taxon>
        <taxon>Eurotiomycetes</taxon>
        <taxon>Eurotiomycetidae</taxon>
        <taxon>Onygenales</taxon>
        <taxon>Ajellomycetaceae</taxon>
        <taxon>Histoplasma</taxon>
    </lineage>
</organism>
<name>C6HB84_AJECH</name>
<accession>C6HB84</accession>
<dbReference type="VEuPathDB" id="FungiDB:HCDG_03966"/>